<accession>A0ABS8BB40</accession>
<keyword evidence="1" id="KW-0472">Membrane</keyword>
<comment type="caution">
    <text evidence="2">The sequence shown here is derived from an EMBL/GenBank/DDBJ whole genome shotgun (WGS) entry which is preliminary data.</text>
</comment>
<evidence type="ECO:0000313" key="2">
    <source>
        <dbReference type="EMBL" id="MCB5181850.1"/>
    </source>
</evidence>
<protein>
    <recommendedName>
        <fullName evidence="4">Glycosyltransferase RgtA/B/C/D-like domain-containing protein</fullName>
    </recommendedName>
</protein>
<reference evidence="2 3" key="1">
    <citation type="submission" date="2021-10" db="EMBL/GenBank/DDBJ databases">
        <title>Streptomyces sp. strain SMC 277, a novel streptomycete isolated from soil.</title>
        <authorList>
            <person name="Chanama M."/>
        </authorList>
    </citation>
    <scope>NUCLEOTIDE SEQUENCE [LARGE SCALE GENOMIC DNA]</scope>
    <source>
        <strain evidence="2 3">SMC 277</strain>
    </source>
</reference>
<dbReference type="Proteomes" id="UP001199054">
    <property type="component" value="Unassembled WGS sequence"/>
</dbReference>
<evidence type="ECO:0008006" key="4">
    <source>
        <dbReference type="Google" id="ProtNLM"/>
    </source>
</evidence>
<feature type="transmembrane region" description="Helical" evidence="1">
    <location>
        <begin position="81"/>
        <end position="99"/>
    </location>
</feature>
<organism evidence="2 3">
    <name type="scientific">Streptomyces antimicrobicus</name>
    <dbReference type="NCBI Taxonomy" id="2883108"/>
    <lineage>
        <taxon>Bacteria</taxon>
        <taxon>Bacillati</taxon>
        <taxon>Actinomycetota</taxon>
        <taxon>Actinomycetes</taxon>
        <taxon>Kitasatosporales</taxon>
        <taxon>Streptomycetaceae</taxon>
        <taxon>Streptomyces</taxon>
    </lineage>
</organism>
<name>A0ABS8BB40_9ACTN</name>
<gene>
    <name evidence="2" type="ORF">LG632_21015</name>
</gene>
<keyword evidence="3" id="KW-1185">Reference proteome</keyword>
<sequence>VVVPRTPAGLGGFARIGQAGALTVLVWQLMVLWQWRVPFEKSAELAPQWRAPFELAALQAGSEPFARIREAVLGWGPTPQYPWLFPACAVVLVGFLRLVRLPEGLQWFLGSCAAAYGLLSLYVAGPALLHQWPLTAALLALGLWLLHAIRIE</sequence>
<feature type="transmembrane region" description="Helical" evidence="1">
    <location>
        <begin position="106"/>
        <end position="125"/>
    </location>
</feature>
<feature type="non-terminal residue" evidence="2">
    <location>
        <position position="1"/>
    </location>
</feature>
<dbReference type="RefSeq" id="WP_226728953.1">
    <property type="nucleotide sequence ID" value="NZ_JAJAUY010000092.1"/>
</dbReference>
<dbReference type="EMBL" id="JAJAUY010000092">
    <property type="protein sequence ID" value="MCB5181850.1"/>
    <property type="molecule type" value="Genomic_DNA"/>
</dbReference>
<proteinExistence type="predicted"/>
<feature type="transmembrane region" description="Helical" evidence="1">
    <location>
        <begin position="131"/>
        <end position="149"/>
    </location>
</feature>
<keyword evidence="1" id="KW-1133">Transmembrane helix</keyword>
<feature type="transmembrane region" description="Helical" evidence="1">
    <location>
        <begin position="12"/>
        <end position="35"/>
    </location>
</feature>
<keyword evidence="1" id="KW-0812">Transmembrane</keyword>
<evidence type="ECO:0000256" key="1">
    <source>
        <dbReference type="SAM" id="Phobius"/>
    </source>
</evidence>
<evidence type="ECO:0000313" key="3">
    <source>
        <dbReference type="Proteomes" id="UP001199054"/>
    </source>
</evidence>